<sequence>MNDNQKLGLRVVSVLVAALWVVLGLVGGWPLWVWLLLAAASLAAPALFGMVLTESVLRRGTRTRVPPEDFRTEPPPAPRPPEPPQPQSFPVTDVVLSSARPDYRFLFSCTVRWLPCGSASGLPHTKPGALAAGAILDEVTRMAAEVRPEDASRAQYQLMGSLGAPRVDRTGRVQAWADQVVLRLADADADRLKRLAEVRKDEEVWEYERSYERNVRSYLGGEILTSTGNALVWWLAGPRTDEKKRVDEAVGRIADLRQLTRTANGEDDGPESADFAGFDHEGFAFAAAEMAGPPSSMPAMISAPVAQNGNGATAQEDCYRPLGERALDFLSELPDSPERALLARQVADHLREQGFADEATTISRRFDSPAGEGDSGEPHEPGGTGEPGGAPPLSDEVVAEAEEDVVVDDEHDETSRGAATGPDGSDRAVAESGR</sequence>
<feature type="compositionally biased region" description="Acidic residues" evidence="1">
    <location>
        <begin position="397"/>
        <end position="412"/>
    </location>
</feature>
<keyword evidence="2" id="KW-0472">Membrane</keyword>
<name>A0ABP6RQW3_9PSEU</name>
<feature type="region of interest" description="Disordered" evidence="1">
    <location>
        <begin position="352"/>
        <end position="434"/>
    </location>
</feature>
<keyword evidence="2" id="KW-1133">Transmembrane helix</keyword>
<feature type="compositionally biased region" description="Basic and acidic residues" evidence="1">
    <location>
        <begin position="424"/>
        <end position="434"/>
    </location>
</feature>
<gene>
    <name evidence="3" type="ORF">GCM10020366_26670</name>
</gene>
<evidence type="ECO:0000313" key="3">
    <source>
        <dbReference type="EMBL" id="GAA3357674.1"/>
    </source>
</evidence>
<feature type="transmembrane region" description="Helical" evidence="2">
    <location>
        <begin position="32"/>
        <end position="52"/>
    </location>
</feature>
<proteinExistence type="predicted"/>
<reference evidence="4" key="1">
    <citation type="journal article" date="2019" name="Int. J. Syst. Evol. Microbiol.">
        <title>The Global Catalogue of Microorganisms (GCM) 10K type strain sequencing project: providing services to taxonomists for standard genome sequencing and annotation.</title>
        <authorList>
            <consortium name="The Broad Institute Genomics Platform"/>
            <consortium name="The Broad Institute Genome Sequencing Center for Infectious Disease"/>
            <person name="Wu L."/>
            <person name="Ma J."/>
        </authorList>
    </citation>
    <scope>NUCLEOTIDE SEQUENCE [LARGE SCALE GENOMIC DNA]</scope>
    <source>
        <strain evidence="4">JCM 9687</strain>
    </source>
</reference>
<dbReference type="EMBL" id="BAAAYK010000038">
    <property type="protein sequence ID" value="GAA3357674.1"/>
    <property type="molecule type" value="Genomic_DNA"/>
</dbReference>
<feature type="compositionally biased region" description="Pro residues" evidence="1">
    <location>
        <begin position="73"/>
        <end position="87"/>
    </location>
</feature>
<keyword evidence="4" id="KW-1185">Reference proteome</keyword>
<comment type="caution">
    <text evidence="3">The sequence shown here is derived from an EMBL/GenBank/DDBJ whole genome shotgun (WGS) entry which is preliminary data.</text>
</comment>
<feature type="transmembrane region" description="Helical" evidence="2">
    <location>
        <begin position="7"/>
        <end position="26"/>
    </location>
</feature>
<organism evidence="3 4">
    <name type="scientific">Saccharopolyspora gregorii</name>
    <dbReference type="NCBI Taxonomy" id="33914"/>
    <lineage>
        <taxon>Bacteria</taxon>
        <taxon>Bacillati</taxon>
        <taxon>Actinomycetota</taxon>
        <taxon>Actinomycetes</taxon>
        <taxon>Pseudonocardiales</taxon>
        <taxon>Pseudonocardiaceae</taxon>
        <taxon>Saccharopolyspora</taxon>
    </lineage>
</organism>
<evidence type="ECO:0000313" key="4">
    <source>
        <dbReference type="Proteomes" id="UP001500483"/>
    </source>
</evidence>
<dbReference type="Proteomes" id="UP001500483">
    <property type="component" value="Unassembled WGS sequence"/>
</dbReference>
<protein>
    <submittedName>
        <fullName evidence="3">Uncharacterized protein</fullName>
    </submittedName>
</protein>
<evidence type="ECO:0000256" key="1">
    <source>
        <dbReference type="SAM" id="MobiDB-lite"/>
    </source>
</evidence>
<keyword evidence="2" id="KW-0812">Transmembrane</keyword>
<accession>A0ABP6RQW3</accession>
<evidence type="ECO:0000256" key="2">
    <source>
        <dbReference type="SAM" id="Phobius"/>
    </source>
</evidence>
<feature type="region of interest" description="Disordered" evidence="1">
    <location>
        <begin position="62"/>
        <end position="89"/>
    </location>
</feature>